<dbReference type="InterPro" id="IPR047817">
    <property type="entry name" value="ABC2_TM_bact-type"/>
</dbReference>
<keyword evidence="9" id="KW-1185">Reference proteome</keyword>
<dbReference type="Proteomes" id="UP000198282">
    <property type="component" value="Unassembled WGS sequence"/>
</dbReference>
<evidence type="ECO:0000256" key="6">
    <source>
        <dbReference type="RuleBase" id="RU361157"/>
    </source>
</evidence>
<sequence length="251" mass="26463">MNVISNTGTVFAREIVPSLRNPLGLAFTMTQPLIFLLLFGPLLSGTPGVGEGSPWQWFVPGILVMLALFGTGGAGYLLLIEMASGSLERMLVTPLSRTAMMIGRNLKEVVTLLAQAVLIVVALLPFGFRLHPLGALTGLLILAVFGLGLGGLTFALAIAAKRREELFYGVQQVVLFPLLLLSGVLMPMDAAPSWLSVLSQANPVTYIVEAERALFAGDLFSEAVPYGVIAAAATAVVGLALGSRAMRRATL</sequence>
<dbReference type="EMBL" id="FZOD01000007">
    <property type="protein sequence ID" value="SNS31649.1"/>
    <property type="molecule type" value="Genomic_DNA"/>
</dbReference>
<dbReference type="RefSeq" id="WP_089207010.1">
    <property type="nucleotide sequence ID" value="NZ_FZOD01000007.1"/>
</dbReference>
<keyword evidence="4 6" id="KW-0472">Membrane</keyword>
<dbReference type="PANTHER" id="PTHR43229:SF2">
    <property type="entry name" value="NODULATION PROTEIN J"/>
    <property type="match status" value="1"/>
</dbReference>
<dbReference type="GO" id="GO:0140359">
    <property type="term" value="F:ABC-type transporter activity"/>
    <property type="evidence" value="ECO:0007669"/>
    <property type="project" value="InterPro"/>
</dbReference>
<keyword evidence="6" id="KW-1003">Cell membrane</keyword>
<comment type="subcellular location">
    <subcellularLocation>
        <location evidence="6">Cell membrane</location>
        <topology evidence="6">Multi-pass membrane protein</topology>
    </subcellularLocation>
    <subcellularLocation>
        <location evidence="1">Membrane</location>
        <topology evidence="1">Multi-pass membrane protein</topology>
    </subcellularLocation>
</comment>
<feature type="domain" description="ABC transmembrane type-2" evidence="7">
    <location>
        <begin position="23"/>
        <end position="249"/>
    </location>
</feature>
<keyword evidence="2 6" id="KW-0812">Transmembrane</keyword>
<feature type="transmembrane region" description="Helical" evidence="6">
    <location>
        <begin position="134"/>
        <end position="159"/>
    </location>
</feature>
<accession>A0A239DH44</accession>
<dbReference type="GO" id="GO:0046677">
    <property type="term" value="P:response to antibiotic"/>
    <property type="evidence" value="ECO:0007669"/>
    <property type="project" value="UniProtKB-KW"/>
</dbReference>
<organism evidence="8 9">
    <name type="scientific">Streptosporangium subroseum</name>
    <dbReference type="NCBI Taxonomy" id="106412"/>
    <lineage>
        <taxon>Bacteria</taxon>
        <taxon>Bacillati</taxon>
        <taxon>Actinomycetota</taxon>
        <taxon>Actinomycetes</taxon>
        <taxon>Streptosporangiales</taxon>
        <taxon>Streptosporangiaceae</taxon>
        <taxon>Streptosporangium</taxon>
    </lineage>
</organism>
<name>A0A239DH44_9ACTN</name>
<dbReference type="Pfam" id="PF01061">
    <property type="entry name" value="ABC2_membrane"/>
    <property type="match status" value="1"/>
</dbReference>
<evidence type="ECO:0000259" key="7">
    <source>
        <dbReference type="PROSITE" id="PS51012"/>
    </source>
</evidence>
<evidence type="ECO:0000256" key="2">
    <source>
        <dbReference type="ARBA" id="ARBA00022692"/>
    </source>
</evidence>
<dbReference type="InterPro" id="IPR013525">
    <property type="entry name" value="ABC2_TM"/>
</dbReference>
<comment type="similarity">
    <text evidence="6">Belongs to the ABC-2 integral membrane protein family.</text>
</comment>
<feature type="transmembrane region" description="Helical" evidence="6">
    <location>
        <begin position="109"/>
        <end position="128"/>
    </location>
</feature>
<dbReference type="PROSITE" id="PS51012">
    <property type="entry name" value="ABC_TM2"/>
    <property type="match status" value="1"/>
</dbReference>
<proteinExistence type="inferred from homology"/>
<feature type="transmembrane region" description="Helical" evidence="6">
    <location>
        <begin position="223"/>
        <end position="242"/>
    </location>
</feature>
<evidence type="ECO:0000256" key="4">
    <source>
        <dbReference type="ARBA" id="ARBA00023136"/>
    </source>
</evidence>
<feature type="transmembrane region" description="Helical" evidence="6">
    <location>
        <begin position="166"/>
        <end position="186"/>
    </location>
</feature>
<dbReference type="PANTHER" id="PTHR43229">
    <property type="entry name" value="NODULATION PROTEIN J"/>
    <property type="match status" value="1"/>
</dbReference>
<evidence type="ECO:0000256" key="5">
    <source>
        <dbReference type="ARBA" id="ARBA00023251"/>
    </source>
</evidence>
<reference evidence="8 9" key="1">
    <citation type="submission" date="2017-06" db="EMBL/GenBank/DDBJ databases">
        <authorList>
            <person name="Kim H.J."/>
            <person name="Triplett B.A."/>
        </authorList>
    </citation>
    <scope>NUCLEOTIDE SEQUENCE [LARGE SCALE GENOMIC DNA]</scope>
    <source>
        <strain evidence="8 9">CGMCC 4.2132</strain>
    </source>
</reference>
<evidence type="ECO:0000256" key="1">
    <source>
        <dbReference type="ARBA" id="ARBA00004141"/>
    </source>
</evidence>
<gene>
    <name evidence="8" type="ORF">SAMN05216276_1007132</name>
</gene>
<dbReference type="AlphaFoldDB" id="A0A239DH44"/>
<keyword evidence="5" id="KW-0046">Antibiotic resistance</keyword>
<evidence type="ECO:0000313" key="9">
    <source>
        <dbReference type="Proteomes" id="UP000198282"/>
    </source>
</evidence>
<dbReference type="PIRSF" id="PIRSF006648">
    <property type="entry name" value="DrrB"/>
    <property type="match status" value="1"/>
</dbReference>
<dbReference type="InterPro" id="IPR051784">
    <property type="entry name" value="Nod_factor_ABC_transporter"/>
</dbReference>
<evidence type="ECO:0000256" key="3">
    <source>
        <dbReference type="ARBA" id="ARBA00022989"/>
    </source>
</evidence>
<protein>
    <recommendedName>
        <fullName evidence="6">Transport permease protein</fullName>
    </recommendedName>
</protein>
<keyword evidence="6" id="KW-0813">Transport</keyword>
<dbReference type="GO" id="GO:0043190">
    <property type="term" value="C:ATP-binding cassette (ABC) transporter complex"/>
    <property type="evidence" value="ECO:0007669"/>
    <property type="project" value="InterPro"/>
</dbReference>
<evidence type="ECO:0000313" key="8">
    <source>
        <dbReference type="EMBL" id="SNS31649.1"/>
    </source>
</evidence>
<feature type="transmembrane region" description="Helical" evidence="6">
    <location>
        <begin position="55"/>
        <end position="80"/>
    </location>
</feature>
<keyword evidence="3 6" id="KW-1133">Transmembrane helix</keyword>
<dbReference type="OrthoDB" id="9255971at2"/>
<dbReference type="InterPro" id="IPR000412">
    <property type="entry name" value="ABC_2_transport"/>
</dbReference>
<feature type="transmembrane region" description="Helical" evidence="6">
    <location>
        <begin position="23"/>
        <end position="43"/>
    </location>
</feature>